<feature type="transmembrane region" description="Helical" evidence="1">
    <location>
        <begin position="245"/>
        <end position="265"/>
    </location>
</feature>
<accession>A0A3E3E0U9</accession>
<keyword evidence="1" id="KW-1133">Transmembrane helix</keyword>
<proteinExistence type="predicted"/>
<feature type="chain" id="PRO_5017754817" description="Stage III sporulation protein AE" evidence="2">
    <location>
        <begin position="22"/>
        <end position="389"/>
    </location>
</feature>
<feature type="transmembrane region" description="Helical" evidence="1">
    <location>
        <begin position="135"/>
        <end position="153"/>
    </location>
</feature>
<comment type="caution">
    <text evidence="3">The sequence shown here is derived from an EMBL/GenBank/DDBJ whole genome shotgun (WGS) entry which is preliminary data.</text>
</comment>
<evidence type="ECO:0008006" key="5">
    <source>
        <dbReference type="Google" id="ProtNLM"/>
    </source>
</evidence>
<feature type="transmembrane region" description="Helical" evidence="1">
    <location>
        <begin position="316"/>
        <end position="342"/>
    </location>
</feature>
<evidence type="ECO:0000313" key="4">
    <source>
        <dbReference type="Proteomes" id="UP000261212"/>
    </source>
</evidence>
<dbReference type="RefSeq" id="WP_117531328.1">
    <property type="nucleotide sequence ID" value="NZ_QUSM01000002.1"/>
</dbReference>
<feature type="transmembrane region" description="Helical" evidence="1">
    <location>
        <begin position="192"/>
        <end position="213"/>
    </location>
</feature>
<evidence type="ECO:0000313" key="3">
    <source>
        <dbReference type="EMBL" id="RGD75172.1"/>
    </source>
</evidence>
<feature type="transmembrane region" description="Helical" evidence="1">
    <location>
        <begin position="159"/>
        <end position="180"/>
    </location>
</feature>
<dbReference type="InterPro" id="IPR014194">
    <property type="entry name" value="Spore_III_AE"/>
</dbReference>
<name>A0A3E3E0U9_9FIRM</name>
<keyword evidence="2" id="KW-0732">Signal</keyword>
<feature type="transmembrane region" description="Helical" evidence="1">
    <location>
        <begin position="362"/>
        <end position="387"/>
    </location>
</feature>
<dbReference type="AlphaFoldDB" id="A0A3E3E0U9"/>
<dbReference type="Proteomes" id="UP000261212">
    <property type="component" value="Unassembled WGS sequence"/>
</dbReference>
<feature type="transmembrane region" description="Helical" evidence="1">
    <location>
        <begin position="219"/>
        <end position="238"/>
    </location>
</feature>
<feature type="signal peptide" evidence="2">
    <location>
        <begin position="1"/>
        <end position="21"/>
    </location>
</feature>
<reference evidence="3 4" key="1">
    <citation type="submission" date="2018-08" db="EMBL/GenBank/DDBJ databases">
        <title>A genome reference for cultivated species of the human gut microbiota.</title>
        <authorList>
            <person name="Zou Y."/>
            <person name="Xue W."/>
            <person name="Luo G."/>
        </authorList>
    </citation>
    <scope>NUCLEOTIDE SEQUENCE [LARGE SCALE GENOMIC DNA]</scope>
    <source>
        <strain evidence="3 4">AM25-6</strain>
    </source>
</reference>
<keyword evidence="1" id="KW-0812">Transmembrane</keyword>
<dbReference type="EMBL" id="QUSM01000002">
    <property type="protein sequence ID" value="RGD75172.1"/>
    <property type="molecule type" value="Genomic_DNA"/>
</dbReference>
<keyword evidence="1" id="KW-0472">Membrane</keyword>
<dbReference type="Pfam" id="PF09546">
    <property type="entry name" value="Spore_III_AE"/>
    <property type="match status" value="1"/>
</dbReference>
<gene>
    <name evidence="3" type="ORF">DW687_02280</name>
</gene>
<organism evidence="3 4">
    <name type="scientific">Anaerofustis stercorihominis</name>
    <dbReference type="NCBI Taxonomy" id="214853"/>
    <lineage>
        <taxon>Bacteria</taxon>
        <taxon>Bacillati</taxon>
        <taxon>Bacillota</taxon>
        <taxon>Clostridia</taxon>
        <taxon>Eubacteriales</taxon>
        <taxon>Eubacteriaceae</taxon>
        <taxon>Anaerofustis</taxon>
    </lineage>
</organism>
<sequence length="389" mass="42886">MKRLFALICCFVVFISIPALGYCENSSGNNSEQDYGALVDSVYEKGQLYKLDLYTNDNNFYELFNYTNIKNFISDVVSGNYSFDYNDFINTLKDLFFMTLRESISILLTFIALSIFLSLINLLNTSFMNKEISDVAFFGIYLVLVALIVKTFFNIVTIAYSLIKAITGFMNVLLPIIIILMNLSGNVFSGNIISISLVFIINFFASAMTYFVIPTLSFGFILSIMDNLLTDINISYLVSFIKQGVLFIMGLFSVLFVGILSIQGSLFSSLDSLSVKTAKFAVSKLVPVLGSLISDSADTVIGFVKVIKNSVGLIGVLILISLLLIPFMHMLCSIVTLKISAFLSEPLTDPRVSKALNDASTFLSLIFACFLVVAVLFIMLIGIIAMLGG</sequence>
<evidence type="ECO:0000256" key="2">
    <source>
        <dbReference type="SAM" id="SignalP"/>
    </source>
</evidence>
<evidence type="ECO:0000256" key="1">
    <source>
        <dbReference type="SAM" id="Phobius"/>
    </source>
</evidence>
<feature type="transmembrane region" description="Helical" evidence="1">
    <location>
        <begin position="104"/>
        <end position="123"/>
    </location>
</feature>
<protein>
    <recommendedName>
        <fullName evidence="5">Stage III sporulation protein AE</fullName>
    </recommendedName>
</protein>